<dbReference type="OrthoDB" id="10027388at2759"/>
<dbReference type="InterPro" id="IPR018781">
    <property type="entry name" value="TPRA1/CAND2/CAND8"/>
</dbReference>
<feature type="transmembrane region" description="Helical" evidence="6">
    <location>
        <begin position="136"/>
        <end position="157"/>
    </location>
</feature>
<keyword evidence="8" id="KW-1185">Reference proteome</keyword>
<keyword evidence="3 6" id="KW-0812">Transmembrane</keyword>
<protein>
    <submittedName>
        <fullName evidence="7">Transmembrane protein adipocyte-associated 1</fullName>
    </submittedName>
</protein>
<dbReference type="GO" id="GO:0004930">
    <property type="term" value="F:G protein-coupled receptor activity"/>
    <property type="evidence" value="ECO:0007669"/>
    <property type="project" value="TreeGrafter"/>
</dbReference>
<evidence type="ECO:0000256" key="3">
    <source>
        <dbReference type="ARBA" id="ARBA00022692"/>
    </source>
</evidence>
<dbReference type="SUPFAM" id="SSF52540">
    <property type="entry name" value="P-loop containing nucleoside triphosphate hydrolases"/>
    <property type="match status" value="1"/>
</dbReference>
<evidence type="ECO:0000256" key="2">
    <source>
        <dbReference type="ARBA" id="ARBA00010125"/>
    </source>
</evidence>
<accession>A0A177B386</accession>
<comment type="caution">
    <text evidence="7">The sequence shown here is derived from an EMBL/GenBank/DDBJ whole genome shotgun (WGS) entry which is preliminary data.</text>
</comment>
<comment type="subcellular location">
    <subcellularLocation>
        <location evidence="1">Membrane</location>
        <topology evidence="1">Multi-pass membrane protein</topology>
    </subcellularLocation>
</comment>
<dbReference type="GO" id="GO:0005886">
    <property type="term" value="C:plasma membrane"/>
    <property type="evidence" value="ECO:0007669"/>
    <property type="project" value="TreeGrafter"/>
</dbReference>
<dbReference type="PANTHER" id="PTHR15876:SF8">
    <property type="entry name" value="TRANSMEMBRANE PROTEIN ADIPOCYTE-ASSOCIATED 1"/>
    <property type="match status" value="1"/>
</dbReference>
<evidence type="ECO:0000256" key="1">
    <source>
        <dbReference type="ARBA" id="ARBA00004141"/>
    </source>
</evidence>
<keyword evidence="4 6" id="KW-1133">Transmembrane helix</keyword>
<dbReference type="EMBL" id="LWCA01000396">
    <property type="protein sequence ID" value="OAF68728.1"/>
    <property type="molecule type" value="Genomic_DNA"/>
</dbReference>
<comment type="similarity">
    <text evidence="2">Belongs to the UPF0359 family.</text>
</comment>
<dbReference type="Proteomes" id="UP000078046">
    <property type="component" value="Unassembled WGS sequence"/>
</dbReference>
<proteinExistence type="inferred from homology"/>
<dbReference type="Pfam" id="PF10160">
    <property type="entry name" value="Tmemb_40"/>
    <property type="match status" value="1"/>
</dbReference>
<feature type="transmembrane region" description="Helical" evidence="6">
    <location>
        <begin position="169"/>
        <end position="195"/>
    </location>
</feature>
<feature type="transmembrane region" description="Helical" evidence="6">
    <location>
        <begin position="346"/>
        <end position="365"/>
    </location>
</feature>
<feature type="transmembrane region" description="Helical" evidence="6">
    <location>
        <begin position="207"/>
        <end position="229"/>
    </location>
</feature>
<evidence type="ECO:0000256" key="6">
    <source>
        <dbReference type="SAM" id="Phobius"/>
    </source>
</evidence>
<reference evidence="7 8" key="1">
    <citation type="submission" date="2016-04" db="EMBL/GenBank/DDBJ databases">
        <title>The genome of Intoshia linei affirms orthonectids as highly simplified spiralians.</title>
        <authorList>
            <person name="Mikhailov K.V."/>
            <person name="Slusarev G.S."/>
            <person name="Nikitin M.A."/>
            <person name="Logacheva M.D."/>
            <person name="Penin A."/>
            <person name="Aleoshin V."/>
            <person name="Panchin Y.V."/>
        </authorList>
    </citation>
    <scope>NUCLEOTIDE SEQUENCE [LARGE SCALE GENOMIC DNA]</scope>
    <source>
        <strain evidence="7">Intl2013</strain>
        <tissue evidence="7">Whole animal</tissue>
    </source>
</reference>
<evidence type="ECO:0000313" key="7">
    <source>
        <dbReference type="EMBL" id="OAF68728.1"/>
    </source>
</evidence>
<feature type="transmembrane region" description="Helical" evidence="6">
    <location>
        <begin position="283"/>
        <end position="301"/>
    </location>
</feature>
<name>A0A177B386_9BILA</name>
<feature type="transmembrane region" description="Helical" evidence="6">
    <location>
        <begin position="241"/>
        <end position="263"/>
    </location>
</feature>
<evidence type="ECO:0000256" key="5">
    <source>
        <dbReference type="ARBA" id="ARBA00023136"/>
    </source>
</evidence>
<dbReference type="InterPro" id="IPR027417">
    <property type="entry name" value="P-loop_NTPase"/>
</dbReference>
<evidence type="ECO:0000256" key="4">
    <source>
        <dbReference type="ARBA" id="ARBA00022989"/>
    </source>
</evidence>
<organism evidence="7 8">
    <name type="scientific">Intoshia linei</name>
    <dbReference type="NCBI Taxonomy" id="1819745"/>
    <lineage>
        <taxon>Eukaryota</taxon>
        <taxon>Metazoa</taxon>
        <taxon>Spiralia</taxon>
        <taxon>Lophotrochozoa</taxon>
        <taxon>Mesozoa</taxon>
        <taxon>Orthonectida</taxon>
        <taxon>Rhopaluridae</taxon>
        <taxon>Intoshia</taxon>
    </lineage>
</organism>
<dbReference type="Gene3D" id="3.40.50.300">
    <property type="entry name" value="P-loop containing nucleotide triphosphate hydrolases"/>
    <property type="match status" value="1"/>
</dbReference>
<dbReference type="AlphaFoldDB" id="A0A177B386"/>
<sequence length="438" mass="51025">SYIHRCGRSGRVGKKGKSIICCSPQQFALFKKLLKDIEKEKMPSIEVNSDIYIQLKPIVKLANNMELDCYRNKKTKSDATWTETIVKNADILETNENDSDTERNKCKIDKLSKWNKSKLNKMILNFDNFMKRIVRLWDILNLVPIAIIFIFILLKLPSHVRILKKPSPIFIIFYILLNSFIIFSFIKIAVSMITLDFSTPNHTVNRIIWLLTRSILNFSEIYIIMFAFCGRFDNARSMKIVLFKSLIFVLLFIIFMAIGEFSFYDVRFLLDNKCVNFAHGGTIYNAIFGLIMAIIYLWIIISRKFKRKREIPTKSLFYYYCSVLLLIHCLNAFGACMFFFHLNVGLCVIISANFIMHTCYPILIYHNFLKSIVQRTTLIDQPITIGWIDTFPHEVESIPINPDHVSPWAITDKFTKLPMSIDLDHPDIPNMNETEANI</sequence>
<gene>
    <name evidence="7" type="ORF">A3Q56_03517</name>
</gene>
<evidence type="ECO:0000313" key="8">
    <source>
        <dbReference type="Proteomes" id="UP000078046"/>
    </source>
</evidence>
<feature type="transmembrane region" description="Helical" evidence="6">
    <location>
        <begin position="317"/>
        <end position="340"/>
    </location>
</feature>
<keyword evidence="5 6" id="KW-0472">Membrane</keyword>
<dbReference type="PANTHER" id="PTHR15876">
    <property type="entry name" value="TRANSMEMBRANE PROTEIN ADIPOCYTE-ASSOCIATED 1"/>
    <property type="match status" value="1"/>
</dbReference>
<feature type="non-terminal residue" evidence="7">
    <location>
        <position position="1"/>
    </location>
</feature>